<reference evidence="5 6" key="1">
    <citation type="submission" date="2020-08" db="EMBL/GenBank/DDBJ databases">
        <title>Genomic Encyclopedia of Type Strains, Phase IV (KMG-IV): sequencing the most valuable type-strain genomes for metagenomic binning, comparative biology and taxonomic classification.</title>
        <authorList>
            <person name="Goeker M."/>
        </authorList>
    </citation>
    <scope>NUCLEOTIDE SEQUENCE [LARGE SCALE GENOMIC DNA]</scope>
    <source>
        <strain evidence="5 6">DSM 17507</strain>
    </source>
</reference>
<name>A0A7W7A9T0_9SPHN</name>
<evidence type="ECO:0000256" key="2">
    <source>
        <dbReference type="ARBA" id="ARBA00023125"/>
    </source>
</evidence>
<evidence type="ECO:0000313" key="6">
    <source>
        <dbReference type="Proteomes" id="UP000538566"/>
    </source>
</evidence>
<evidence type="ECO:0000256" key="3">
    <source>
        <dbReference type="ARBA" id="ARBA00023163"/>
    </source>
</evidence>
<dbReference type="SUPFAM" id="SSF46689">
    <property type="entry name" value="Homeodomain-like"/>
    <property type="match status" value="1"/>
</dbReference>
<dbReference type="GO" id="GO:0003700">
    <property type="term" value="F:DNA-binding transcription factor activity"/>
    <property type="evidence" value="ECO:0007669"/>
    <property type="project" value="InterPro"/>
</dbReference>
<dbReference type="Gene3D" id="1.10.10.60">
    <property type="entry name" value="Homeodomain-like"/>
    <property type="match status" value="1"/>
</dbReference>
<organism evidence="5 6">
    <name type="scientific">Novosphingobium taihuense</name>
    <dbReference type="NCBI Taxonomy" id="260085"/>
    <lineage>
        <taxon>Bacteria</taxon>
        <taxon>Pseudomonadati</taxon>
        <taxon>Pseudomonadota</taxon>
        <taxon>Alphaproteobacteria</taxon>
        <taxon>Sphingomonadales</taxon>
        <taxon>Sphingomonadaceae</taxon>
        <taxon>Novosphingobium</taxon>
    </lineage>
</organism>
<feature type="domain" description="HTH araC/xylS-type" evidence="4">
    <location>
        <begin position="264"/>
        <end position="365"/>
    </location>
</feature>
<protein>
    <submittedName>
        <fullName evidence="5">AraC-like DNA-binding protein</fullName>
    </submittedName>
</protein>
<keyword evidence="3" id="KW-0804">Transcription</keyword>
<keyword evidence="2 5" id="KW-0238">DNA-binding</keyword>
<dbReference type="PANTHER" id="PTHR46796">
    <property type="entry name" value="HTH-TYPE TRANSCRIPTIONAL ACTIVATOR RHAS-RELATED"/>
    <property type="match status" value="1"/>
</dbReference>
<evidence type="ECO:0000256" key="1">
    <source>
        <dbReference type="ARBA" id="ARBA00023015"/>
    </source>
</evidence>
<dbReference type="PROSITE" id="PS01124">
    <property type="entry name" value="HTH_ARAC_FAMILY_2"/>
    <property type="match status" value="1"/>
</dbReference>
<evidence type="ECO:0000259" key="4">
    <source>
        <dbReference type="PROSITE" id="PS01124"/>
    </source>
</evidence>
<keyword evidence="1" id="KW-0805">Transcription regulation</keyword>
<dbReference type="Pfam" id="PF14525">
    <property type="entry name" value="AraC_binding_2"/>
    <property type="match status" value="1"/>
</dbReference>
<proteinExistence type="predicted"/>
<dbReference type="InterPro" id="IPR009057">
    <property type="entry name" value="Homeodomain-like_sf"/>
</dbReference>
<dbReference type="OrthoDB" id="7191628at2"/>
<evidence type="ECO:0000313" key="5">
    <source>
        <dbReference type="EMBL" id="MBB4613044.1"/>
    </source>
</evidence>
<dbReference type="EMBL" id="JACHOA010000002">
    <property type="protein sequence ID" value="MBB4613044.1"/>
    <property type="molecule type" value="Genomic_DNA"/>
</dbReference>
<dbReference type="Proteomes" id="UP000538566">
    <property type="component" value="Unassembled WGS sequence"/>
</dbReference>
<keyword evidence="6" id="KW-1185">Reference proteome</keyword>
<dbReference type="InterPro" id="IPR035418">
    <property type="entry name" value="AraC-bd_2"/>
</dbReference>
<dbReference type="PANTHER" id="PTHR46796:SF6">
    <property type="entry name" value="ARAC SUBFAMILY"/>
    <property type="match status" value="1"/>
</dbReference>
<dbReference type="InterPro" id="IPR050204">
    <property type="entry name" value="AraC_XylS_family_regulators"/>
</dbReference>
<dbReference type="GO" id="GO:0043565">
    <property type="term" value="F:sequence-specific DNA binding"/>
    <property type="evidence" value="ECO:0007669"/>
    <property type="project" value="InterPro"/>
</dbReference>
<dbReference type="InterPro" id="IPR018060">
    <property type="entry name" value="HTH_AraC"/>
</dbReference>
<gene>
    <name evidence="5" type="ORF">GGR37_001303</name>
</gene>
<dbReference type="AlphaFoldDB" id="A0A7W7A9T0"/>
<dbReference type="Pfam" id="PF12833">
    <property type="entry name" value="HTH_18"/>
    <property type="match status" value="1"/>
</dbReference>
<comment type="caution">
    <text evidence="5">The sequence shown here is derived from an EMBL/GenBank/DDBJ whole genome shotgun (WGS) entry which is preliminary data.</text>
</comment>
<dbReference type="RefSeq" id="WP_144905203.1">
    <property type="nucleotide sequence ID" value="NZ_JACHOA010000002.1"/>
</dbReference>
<sequence length="369" mass="41190">MNGLRLCKSCKCTCIVAQSRDSIGMNRRFGLTLATAERSAEKRRHGRQAMDEGAAVYAWSSQDNNPRGRYDAWVDQLNSTFGYWQPTRSSQGDFDARISARTLGSLNVISCECDPCGGERRGGDIVREPDPQERLIIQLVEAGQEHMKLGAQEAVLHAGDIFIWDNTQNMQFTVLERLSKVSVALPLNRLKDWLPQSWRNLPRWIKSGEPGSELLAGYVRSLVRMDHTHNPLRYDALVDAAVAMIVASQSGNGDQISHKGAQLETVKAKIRQRLHDPDLTLEAVAAANRISLRYLHWLFEGSGQTAWQFISAERLAGCKRDLANPAFADSSIFEIGLRWGFGNAAHFSRKFKADASLSPSEFRASCRVQ</sequence>
<accession>A0A7W7A9T0</accession>
<dbReference type="SMART" id="SM00342">
    <property type="entry name" value="HTH_ARAC"/>
    <property type="match status" value="1"/>
</dbReference>